<gene>
    <name evidence="1" type="ORF">SAMN05660493_01485</name>
</gene>
<protein>
    <submittedName>
        <fullName evidence="1">Transcriptional regulator, AlpA family</fullName>
    </submittedName>
</protein>
<evidence type="ECO:0000313" key="2">
    <source>
        <dbReference type="Proteomes" id="UP000187261"/>
    </source>
</evidence>
<name>A0A1U7PY69_9FLAO</name>
<dbReference type="STRING" id="1121284.SAMN05660493_01485"/>
<dbReference type="RefSeq" id="WP_076782994.1">
    <property type="nucleotide sequence ID" value="NZ_FTPU01000013.1"/>
</dbReference>
<dbReference type="Proteomes" id="UP000187261">
    <property type="component" value="Unassembled WGS sequence"/>
</dbReference>
<proteinExistence type="predicted"/>
<dbReference type="EMBL" id="FTPU01000013">
    <property type="protein sequence ID" value="SIT96790.1"/>
    <property type="molecule type" value="Genomic_DNA"/>
</dbReference>
<dbReference type="AlphaFoldDB" id="A0A1U7PY69"/>
<accession>A0A1U7PY69</accession>
<reference evidence="2" key="1">
    <citation type="submission" date="2016-10" db="EMBL/GenBank/DDBJ databases">
        <authorList>
            <person name="Varghese N."/>
            <person name="Submissions S."/>
        </authorList>
    </citation>
    <scope>NUCLEOTIDE SEQUENCE [LARGE SCALE GENOMIC DNA]</scope>
    <source>
        <strain evidence="2">DSM 19482</strain>
    </source>
</reference>
<dbReference type="OrthoDB" id="597977at2"/>
<evidence type="ECO:0000313" key="1">
    <source>
        <dbReference type="EMBL" id="SIT96790.1"/>
    </source>
</evidence>
<keyword evidence="2" id="KW-1185">Reference proteome</keyword>
<sequence>MENEVLLEKLENIEQYLLGLKTVFNVKELSKYTGFKCSYIYKLAHRRLIPYSKPSGKMLFFERVKIDNWLLTNYSPSNSEVEKNLVKKIMKE</sequence>
<organism evidence="1 2">
    <name type="scientific">Epilithonimonas bovis DSM 19482</name>
    <dbReference type="NCBI Taxonomy" id="1121284"/>
    <lineage>
        <taxon>Bacteria</taxon>
        <taxon>Pseudomonadati</taxon>
        <taxon>Bacteroidota</taxon>
        <taxon>Flavobacteriia</taxon>
        <taxon>Flavobacteriales</taxon>
        <taxon>Weeksellaceae</taxon>
        <taxon>Chryseobacterium group</taxon>
        <taxon>Epilithonimonas</taxon>
    </lineage>
</organism>